<dbReference type="AlphaFoldDB" id="A0A5M9K1F8"/>
<comment type="caution">
    <text evidence="1">The sequence shown here is derived from an EMBL/GenBank/DDBJ whole genome shotgun (WGS) entry which is preliminary data.</text>
</comment>
<dbReference type="EMBL" id="VICG01000003">
    <property type="protein sequence ID" value="KAA8573966.1"/>
    <property type="molecule type" value="Genomic_DNA"/>
</dbReference>
<dbReference type="Proteomes" id="UP000322873">
    <property type="component" value="Unassembled WGS sequence"/>
</dbReference>
<name>A0A5M9K1F8_MONFR</name>
<evidence type="ECO:0000313" key="1">
    <source>
        <dbReference type="EMBL" id="KAA8573966.1"/>
    </source>
</evidence>
<organism evidence="1 2">
    <name type="scientific">Monilinia fructicola</name>
    <name type="common">Brown rot fungus</name>
    <name type="synonym">Ciboria fructicola</name>
    <dbReference type="NCBI Taxonomy" id="38448"/>
    <lineage>
        <taxon>Eukaryota</taxon>
        <taxon>Fungi</taxon>
        <taxon>Dikarya</taxon>
        <taxon>Ascomycota</taxon>
        <taxon>Pezizomycotina</taxon>
        <taxon>Leotiomycetes</taxon>
        <taxon>Helotiales</taxon>
        <taxon>Sclerotiniaceae</taxon>
        <taxon>Monilinia</taxon>
    </lineage>
</organism>
<sequence>MDQSDKFTPRNFTLSEQPQVSFLLSLGVSFAGSGDACEYGCEYKGHAFMSFSDLGYDMDTGMQFRTVWMRRSAFLN</sequence>
<reference evidence="1 2" key="1">
    <citation type="submission" date="2019-06" db="EMBL/GenBank/DDBJ databases">
        <title>Genome Sequence of the Brown Rot Fungal Pathogen Monilinia fructicola.</title>
        <authorList>
            <person name="De Miccolis Angelini R.M."/>
            <person name="Landi L."/>
            <person name="Abate D."/>
            <person name="Pollastro S."/>
            <person name="Romanazzi G."/>
            <person name="Faretra F."/>
        </authorList>
    </citation>
    <scope>NUCLEOTIDE SEQUENCE [LARGE SCALE GENOMIC DNA]</scope>
    <source>
        <strain evidence="1 2">Mfrc123</strain>
    </source>
</reference>
<keyword evidence="2" id="KW-1185">Reference proteome</keyword>
<gene>
    <name evidence="1" type="ORF">EYC84_005508</name>
</gene>
<protein>
    <submittedName>
        <fullName evidence="1">Uncharacterized protein</fullName>
    </submittedName>
</protein>
<proteinExistence type="predicted"/>
<evidence type="ECO:0000313" key="2">
    <source>
        <dbReference type="Proteomes" id="UP000322873"/>
    </source>
</evidence>
<accession>A0A5M9K1F8</accession>